<sequence length="28" mass="2872">MKPQLGVHAGLAGAGSTLACLGPEWHRN</sequence>
<accession>A0A0E9VL16</accession>
<organism evidence="1">
    <name type="scientific">Anguilla anguilla</name>
    <name type="common">European freshwater eel</name>
    <name type="synonym">Muraena anguilla</name>
    <dbReference type="NCBI Taxonomy" id="7936"/>
    <lineage>
        <taxon>Eukaryota</taxon>
        <taxon>Metazoa</taxon>
        <taxon>Chordata</taxon>
        <taxon>Craniata</taxon>
        <taxon>Vertebrata</taxon>
        <taxon>Euteleostomi</taxon>
        <taxon>Actinopterygii</taxon>
        <taxon>Neopterygii</taxon>
        <taxon>Teleostei</taxon>
        <taxon>Anguilliformes</taxon>
        <taxon>Anguillidae</taxon>
        <taxon>Anguilla</taxon>
    </lineage>
</organism>
<protein>
    <submittedName>
        <fullName evidence="1">Uncharacterized protein</fullName>
    </submittedName>
</protein>
<dbReference type="AlphaFoldDB" id="A0A0E9VL16"/>
<proteinExistence type="predicted"/>
<dbReference type="PROSITE" id="PS51257">
    <property type="entry name" value="PROKAR_LIPOPROTEIN"/>
    <property type="match status" value="1"/>
</dbReference>
<reference evidence="1" key="2">
    <citation type="journal article" date="2015" name="Fish Shellfish Immunol.">
        <title>Early steps in the European eel (Anguilla anguilla)-Vibrio vulnificus interaction in the gills: Role of the RtxA13 toxin.</title>
        <authorList>
            <person name="Callol A."/>
            <person name="Pajuelo D."/>
            <person name="Ebbesson L."/>
            <person name="Teles M."/>
            <person name="MacKenzie S."/>
            <person name="Amaro C."/>
        </authorList>
    </citation>
    <scope>NUCLEOTIDE SEQUENCE</scope>
</reference>
<dbReference type="EMBL" id="GBXM01041746">
    <property type="protein sequence ID" value="JAH66831.1"/>
    <property type="molecule type" value="Transcribed_RNA"/>
</dbReference>
<evidence type="ECO:0000313" key="1">
    <source>
        <dbReference type="EMBL" id="JAH78799.1"/>
    </source>
</evidence>
<name>A0A0E9VL16_ANGAN</name>
<dbReference type="EMBL" id="GBXM01029778">
    <property type="protein sequence ID" value="JAH78799.1"/>
    <property type="molecule type" value="Transcribed_RNA"/>
</dbReference>
<reference evidence="1" key="1">
    <citation type="submission" date="2014-11" db="EMBL/GenBank/DDBJ databases">
        <authorList>
            <person name="Amaro Gonzalez C."/>
        </authorList>
    </citation>
    <scope>NUCLEOTIDE SEQUENCE</scope>
</reference>